<protein>
    <submittedName>
        <fullName evidence="1">Uncharacterized protein</fullName>
    </submittedName>
</protein>
<name>A0AAN7C385_9PEZI</name>
<evidence type="ECO:0000313" key="2">
    <source>
        <dbReference type="Proteomes" id="UP001303760"/>
    </source>
</evidence>
<reference evidence="1" key="2">
    <citation type="submission" date="2023-05" db="EMBL/GenBank/DDBJ databases">
        <authorList>
            <consortium name="Lawrence Berkeley National Laboratory"/>
            <person name="Steindorff A."/>
            <person name="Hensen N."/>
            <person name="Bonometti L."/>
            <person name="Westerberg I."/>
            <person name="Brannstrom I.O."/>
            <person name="Guillou S."/>
            <person name="Cros-Aarteil S."/>
            <person name="Calhoun S."/>
            <person name="Haridas S."/>
            <person name="Kuo A."/>
            <person name="Mondo S."/>
            <person name="Pangilinan J."/>
            <person name="Riley R."/>
            <person name="Labutti K."/>
            <person name="Andreopoulos B."/>
            <person name="Lipzen A."/>
            <person name="Chen C."/>
            <person name="Yanf M."/>
            <person name="Daum C."/>
            <person name="Ng V."/>
            <person name="Clum A."/>
            <person name="Ohm R."/>
            <person name="Martin F."/>
            <person name="Silar P."/>
            <person name="Natvig D."/>
            <person name="Lalanne C."/>
            <person name="Gautier V."/>
            <person name="Ament-Velasquez S.L."/>
            <person name="Kruys A."/>
            <person name="Hutchinson M.I."/>
            <person name="Powell A.J."/>
            <person name="Barry K."/>
            <person name="Miller A.N."/>
            <person name="Grigoriev I.V."/>
            <person name="Debuchy R."/>
            <person name="Gladieux P."/>
            <person name="Thoren M.H."/>
            <person name="Johannesson H."/>
        </authorList>
    </citation>
    <scope>NUCLEOTIDE SEQUENCE</scope>
    <source>
        <strain evidence="1">CBS 532.94</strain>
    </source>
</reference>
<proteinExistence type="predicted"/>
<gene>
    <name evidence="1" type="ORF">C8A03DRAFT_37649</name>
</gene>
<keyword evidence="2" id="KW-1185">Reference proteome</keyword>
<organism evidence="1 2">
    <name type="scientific">Achaetomium macrosporum</name>
    <dbReference type="NCBI Taxonomy" id="79813"/>
    <lineage>
        <taxon>Eukaryota</taxon>
        <taxon>Fungi</taxon>
        <taxon>Dikarya</taxon>
        <taxon>Ascomycota</taxon>
        <taxon>Pezizomycotina</taxon>
        <taxon>Sordariomycetes</taxon>
        <taxon>Sordariomycetidae</taxon>
        <taxon>Sordariales</taxon>
        <taxon>Chaetomiaceae</taxon>
        <taxon>Achaetomium</taxon>
    </lineage>
</organism>
<dbReference type="AlphaFoldDB" id="A0AAN7C385"/>
<sequence>MASDPSGLPPGKRLLWSLEGPLRSAISVLAEDLNPDGPREPYITIRRGQASEEDRHPISNEPITAQPVASLTVTEEYLSHWLDKWWTINQEGFDKDVQPAQGDEPPTFEPLVVTASNGEFVTIHDYVSAILRASHAGEDDYTPGAAADDERLLICAQNTEMVSAQDEREWLETLRWIFEENERRREQQGKASWQNPDG</sequence>
<evidence type="ECO:0000313" key="1">
    <source>
        <dbReference type="EMBL" id="KAK4234568.1"/>
    </source>
</evidence>
<dbReference type="EMBL" id="MU860353">
    <property type="protein sequence ID" value="KAK4234568.1"/>
    <property type="molecule type" value="Genomic_DNA"/>
</dbReference>
<dbReference type="Proteomes" id="UP001303760">
    <property type="component" value="Unassembled WGS sequence"/>
</dbReference>
<comment type="caution">
    <text evidence="1">The sequence shown here is derived from an EMBL/GenBank/DDBJ whole genome shotgun (WGS) entry which is preliminary data.</text>
</comment>
<accession>A0AAN7C385</accession>
<reference evidence="1" key="1">
    <citation type="journal article" date="2023" name="Mol. Phylogenet. Evol.">
        <title>Genome-scale phylogeny and comparative genomics of the fungal order Sordariales.</title>
        <authorList>
            <person name="Hensen N."/>
            <person name="Bonometti L."/>
            <person name="Westerberg I."/>
            <person name="Brannstrom I.O."/>
            <person name="Guillou S."/>
            <person name="Cros-Aarteil S."/>
            <person name="Calhoun S."/>
            <person name="Haridas S."/>
            <person name="Kuo A."/>
            <person name="Mondo S."/>
            <person name="Pangilinan J."/>
            <person name="Riley R."/>
            <person name="LaButti K."/>
            <person name="Andreopoulos B."/>
            <person name="Lipzen A."/>
            <person name="Chen C."/>
            <person name="Yan M."/>
            <person name="Daum C."/>
            <person name="Ng V."/>
            <person name="Clum A."/>
            <person name="Steindorff A."/>
            <person name="Ohm R.A."/>
            <person name="Martin F."/>
            <person name="Silar P."/>
            <person name="Natvig D.O."/>
            <person name="Lalanne C."/>
            <person name="Gautier V."/>
            <person name="Ament-Velasquez S.L."/>
            <person name="Kruys A."/>
            <person name="Hutchinson M.I."/>
            <person name="Powell A.J."/>
            <person name="Barry K."/>
            <person name="Miller A.N."/>
            <person name="Grigoriev I.V."/>
            <person name="Debuchy R."/>
            <person name="Gladieux P."/>
            <person name="Hiltunen Thoren M."/>
            <person name="Johannesson H."/>
        </authorList>
    </citation>
    <scope>NUCLEOTIDE SEQUENCE</scope>
    <source>
        <strain evidence="1">CBS 532.94</strain>
    </source>
</reference>